<dbReference type="EMBL" id="SHNN01000002">
    <property type="protein sequence ID" value="MCX2981324.1"/>
    <property type="molecule type" value="Genomic_DNA"/>
</dbReference>
<dbReference type="Proteomes" id="UP001143362">
    <property type="component" value="Unassembled WGS sequence"/>
</dbReference>
<name>A0ABT3TGC1_9GAMM</name>
<dbReference type="SUPFAM" id="SSF63825">
    <property type="entry name" value="YWTD domain"/>
    <property type="match status" value="1"/>
</dbReference>
<proteinExistence type="predicted"/>
<sequence length="429" mass="47987">MNISSSKNRFQIVYPCLALVLFSIVGCEQETPEDMYISQRTFEEQVGTRFTLPKSYIFTAPFVENIELNFPASAEAIWGAVGRDDNGNIYLGASSHAGENETAFLAQYKPSSNSLVQQSDTVTELKRLGLHRPGMGQNKLHSKFYQADDGYLYFASFDEQGESSDVNPTWGGHLWRKRPEDTSWEHILAADEALIAINLYRNYVYALGYWGHVLYQFNIYTEQVERIVVGSVTGHISRNFLVDPKGHAYVPYVTIDTDDIPTAVLNEYDVNLNLVGAYPMPSYRAMSMDSHHGIIGYTSMKNGDLIFTTSDGGLYYLDVFANTKDKLTYRGRIHTKGGAYIPSLFPLDGSNYVAIIGRAPRSQNYDLIIFEMATDLNKKIELGLSDAKGTLLYGTSTKDDFGNMYLVGRGHDEKTGNMVPILLSISLTD</sequence>
<dbReference type="PROSITE" id="PS51257">
    <property type="entry name" value="PROKAR_LIPOPROTEIN"/>
    <property type="match status" value="1"/>
</dbReference>
<organism evidence="1 2">
    <name type="scientific">Candidatus Litorirhabdus singularis</name>
    <dbReference type="NCBI Taxonomy" id="2518993"/>
    <lineage>
        <taxon>Bacteria</taxon>
        <taxon>Pseudomonadati</taxon>
        <taxon>Pseudomonadota</taxon>
        <taxon>Gammaproteobacteria</taxon>
        <taxon>Cellvibrionales</taxon>
        <taxon>Halieaceae</taxon>
        <taxon>Candidatus Litorirhabdus</taxon>
    </lineage>
</organism>
<comment type="caution">
    <text evidence="1">The sequence shown here is derived from an EMBL/GenBank/DDBJ whole genome shotgun (WGS) entry which is preliminary data.</text>
</comment>
<evidence type="ECO:0000313" key="2">
    <source>
        <dbReference type="Proteomes" id="UP001143362"/>
    </source>
</evidence>
<accession>A0ABT3TGC1</accession>
<dbReference type="RefSeq" id="WP_279245325.1">
    <property type="nucleotide sequence ID" value="NZ_SHNN01000002.1"/>
</dbReference>
<evidence type="ECO:0000313" key="1">
    <source>
        <dbReference type="EMBL" id="MCX2981324.1"/>
    </source>
</evidence>
<reference evidence="1" key="1">
    <citation type="submission" date="2019-02" db="EMBL/GenBank/DDBJ databases">
        <authorList>
            <person name="Li S.-H."/>
        </authorList>
    </citation>
    <scope>NUCLEOTIDE SEQUENCE</scope>
    <source>
        <strain evidence="1">IMCC14734</strain>
    </source>
</reference>
<gene>
    <name evidence="1" type="ORF">EYC98_10655</name>
</gene>
<protein>
    <submittedName>
        <fullName evidence="1">Uncharacterized protein</fullName>
    </submittedName>
</protein>
<keyword evidence="2" id="KW-1185">Reference proteome</keyword>